<dbReference type="InterPro" id="IPR050708">
    <property type="entry name" value="T6SS_VgrG/RHS"/>
</dbReference>
<reference evidence="7" key="1">
    <citation type="journal article" date="2014" name="PLoS ONE">
        <title>Characterization of the secretomes of two vibrios pathogenic to mollusks.</title>
        <authorList>
            <person name="Madec S."/>
            <person name="Pichereau V."/>
            <person name="Jacq A."/>
            <person name="Paillard M."/>
            <person name="Boisset C."/>
            <person name="Guerard F."/>
            <person name="Paillard C."/>
            <person name="Nicolas J.L."/>
        </authorList>
    </citation>
    <scope>NUCLEOTIDE SEQUENCE</scope>
    <source>
        <strain evidence="7">CECT4600</strain>
    </source>
</reference>
<keyword evidence="2" id="KW-0964">Secreted</keyword>
<dbReference type="EMBL" id="KM596616">
    <property type="protein sequence ID" value="AIY26189.1"/>
    <property type="molecule type" value="Genomic_DNA"/>
</dbReference>
<keyword evidence="3" id="KW-0732">Signal</keyword>
<dbReference type="Gene3D" id="2.180.10.10">
    <property type="entry name" value="RHS repeat-associated core"/>
    <property type="match status" value="3"/>
</dbReference>
<dbReference type="InterPro" id="IPR013517">
    <property type="entry name" value="FG-GAP"/>
</dbReference>
<evidence type="ECO:0000256" key="5">
    <source>
        <dbReference type="SAM" id="MobiDB-lite"/>
    </source>
</evidence>
<dbReference type="NCBIfam" id="TIGR03696">
    <property type="entry name" value="Rhs_assc_core"/>
    <property type="match status" value="1"/>
</dbReference>
<dbReference type="InterPro" id="IPR028994">
    <property type="entry name" value="Integrin_alpha_N"/>
</dbReference>
<feature type="compositionally biased region" description="Basic residues" evidence="5">
    <location>
        <begin position="2242"/>
        <end position="2251"/>
    </location>
</feature>
<dbReference type="PANTHER" id="PTHR32305:SF15">
    <property type="entry name" value="PROTEIN RHSA-RELATED"/>
    <property type="match status" value="1"/>
</dbReference>
<comment type="subcellular location">
    <subcellularLocation>
        <location evidence="1">Secreted</location>
    </subcellularLocation>
</comment>
<dbReference type="InterPro" id="IPR006530">
    <property type="entry name" value="YD"/>
</dbReference>
<dbReference type="Pfam" id="PF03534">
    <property type="entry name" value="SpvB"/>
    <property type="match status" value="1"/>
</dbReference>
<dbReference type="Pfam" id="PF13517">
    <property type="entry name" value="FG-GAP_3"/>
    <property type="match status" value="1"/>
</dbReference>
<feature type="region of interest" description="Disordered" evidence="5">
    <location>
        <begin position="2242"/>
        <end position="2265"/>
    </location>
</feature>
<evidence type="ECO:0000259" key="6">
    <source>
        <dbReference type="Pfam" id="PF12256"/>
    </source>
</evidence>
<dbReference type="InterPro" id="IPR022385">
    <property type="entry name" value="Rhs_assc_core"/>
</dbReference>
<dbReference type="InterPro" id="IPR003284">
    <property type="entry name" value="Sal_SpvB"/>
</dbReference>
<accession>A0A0A1ECD8</accession>
<protein>
    <submittedName>
        <fullName evidence="7">Putative Rhs family protein, may bind carbohydrates</fullName>
    </submittedName>
</protein>
<proteinExistence type="predicted"/>
<evidence type="ECO:0000256" key="2">
    <source>
        <dbReference type="ARBA" id="ARBA00022525"/>
    </source>
</evidence>
<dbReference type="GO" id="GO:0005576">
    <property type="term" value="C:extracellular region"/>
    <property type="evidence" value="ECO:0007669"/>
    <property type="project" value="UniProtKB-SubCell"/>
</dbReference>
<dbReference type="GO" id="GO:0005737">
    <property type="term" value="C:cytoplasm"/>
    <property type="evidence" value="ECO:0007669"/>
    <property type="project" value="InterPro"/>
</dbReference>
<sequence>MRTNNAMEVLRPILNILLKLTAVFIFVVNGPHAIASSPSGDARIVLSGQYQTSGGQANYTLPITVSPGRAAHQPQLGLAYRSNGNSDVLGMGWSLRGVSAITRCGQDLITDHQRGGIRFDAEDRYCLDGQRLIAITGSDGGNLTEYRTKKNGYAKVVSYGRNAGGPEFFKVWTQDGRVREYGHKAEARATLPKSKHAYQWLLNSDTDASGENTIQYQYSDFGTKNGVPLIKSVVYAGGKVTFEYKTRSDVRRFYLGGDQIVKDRLMSTINTFDAAHVKVGTYQLTHKVSSATSRTLLERIQYCTLEGCSSSILFDWQSRPIVEWSGFQSTGLKAPRFYDEDRDGQATAYGVLSENTQTGKYQVKDLQGNTHSNVASFTLKGKLGEPKLALNQCKYNLASSYVNGKGEFTPYCQFSQCTGNSCQYSSNGLNAGDIDGDGITETISGFSIADFNGDGIDDKHRFDVVNGGYAYEISGGLSGALPSAGSLELKSMADVNRDGYLDVIMGPSSGSDHLYVYLFTGNTFTEPTKTKFKVESTDRINFADINGDGYPELVAKNTFYQNLFGEISETVLYEASQEVYSLQDINGDGWVDILSRGSNTANVDRQLSVAHQQDKLTKVTEHGVSYTIRYLPATDSNVYTQGSAIKSFPYQSVTPAVELVYTVEKQPQGYAKTHYQYHYAGALSHLQGGGFLGFATVTETEIAAVTTRTETEFEQEDLTLAGSVKSVRVIKNGKKTSEATYQYHSKTFPGYDADYYQTYANQVQRKSFTLGTQIAQRIETITRNVDRFGNVTKEVRQFTGEQAHAGSYTQTTVNQYLSPGQHQNRTVYQLDRNSTHLLPELAQFKAGFTRYCSENGEVYFKANDLIVLIGMPVTTPILAKRNPNYYRLSTPKVQTLDDRSVVTGHLSTASKAEFDSANLHICGQMSFTNQGGKRELQQLASSVPKLVTESGGQFWTLFAPEIKTVVLKDNSTGLSRTTKTQFDYHNTGFMKQQTVLGSDYESGALASKSTSIAWQYDKWGNTKSETLSGTGFTPRITKYEYDPNGLDLTYQVNAKGHRTGVKYNARGLLFETTSALKNRISTFGYDSFERVTQETLPGKGNTSTTDYKLGDACSYALPQTVSCTIYSPAEGGKKIAHYDYAGREIRQLHQGFNGQWVSTDTHWDISGRKTQVTRPYFIRTQKTPPFVTFSYDVLNREISKSEPDTNGNRSRFTTRYDGLKTETTDAKMQKRDVTINVMGYILRKNEPLGAFQTYRYYPDGKLRSSSDSKSNTTHVRYDSLGFRSDLNDPDMGVWHYQYNALGELTYKRDVNGAETRLTYDSLGRKLTQQEGGQTSRWVYDENGAQGTLSRFTGHGNTTEYAYDANGLTQQVTVSSGQERLATGYSYDGFERLQREIRPNGGANNTGRLEVEYVYNPYGYQSAVRSPRSAADDDYSNDKFIHEIRQLLRLALEKANGYLTRAERYQTQAVDFKQKAQQLRNSTINEHQLDAASVGLLGNEHKFAQWCNTEGDCYLKPMGWVIIGVPTSFPIEAVVKGPIYRLDSRYSHNSGTQRVFSTSLISVTKAEFSAHATTQEHDFVVKTASNGQRSLYSEHDVFVAQPDDKTKQALVYTADDLDQAAKLASQKQKHFAGLADKLISLSEQVAQLSGIYCQDAKNVGGKHVSLTHRWAACDNAPTQFGQADELQLMLTQAELEASVGGQQYIYYWQRRDTDAYNHTLSEVLGNGLVNTYEHNANTGRAARIQTTNSGKQIRSLHYRYDQHNNVKSRFDEELGITDNWQYDALDRVKRNTLALADKTRHGVNNTDLTRAFDYRYDSVGNIEFKTGIGGYTYSKKNAGPHAVTQANGLNYAYDAAGNMQRAWKLGAQTDERTLTWTAFNKPESITRNGKKVEFFYDANHNRYRKKTSDGKETFYFGKSYEKVTDTQTGEVQHQHFIYADGKLIALNTQTRNANNTPKQKQVRYLHYDALNSVDLITDGYANVVERRSYDTWGKQRKVSWRNSNNPAEVLQQAITNRGYTGHEAITEVGLIHMNGRVYDPELGRFTSADPYIQAPFETNSFNRYSYVWNNPLKYTDPTGYKTFSEWASDAWDSVTDFFSGGGSGSYTNNGNSDGSHANYGYTTYKNGNGFAPSRSVDISWGNDLGFIQGWNSDKCVGSTCTDAFVEAFSFTGLGSVVVGSYDAMHDISDTLDLYSNDKISAGAFGTSVATSIGIAIVERKLKLGGEVAESVYDRVTKRARRNGHLAGGKHPKTGIPFDKKGHPDFSSVSKKDVEIEFTGSRRKDVKAANEAGGYKKTPEGHVWHHHQDGTTMQLVPRDIHTKTGHDGGFSGG</sequence>
<evidence type="ECO:0000256" key="1">
    <source>
        <dbReference type="ARBA" id="ARBA00004613"/>
    </source>
</evidence>
<dbReference type="NCBIfam" id="TIGR01643">
    <property type="entry name" value="YD_repeat_2x"/>
    <property type="match status" value="1"/>
</dbReference>
<evidence type="ECO:0000256" key="3">
    <source>
        <dbReference type="ARBA" id="ARBA00022729"/>
    </source>
</evidence>
<evidence type="ECO:0000256" key="4">
    <source>
        <dbReference type="ARBA" id="ARBA00023026"/>
    </source>
</evidence>
<name>A0A0A1ECD8_9VIBR</name>
<dbReference type="Pfam" id="PF14414">
    <property type="entry name" value="WHH"/>
    <property type="match status" value="1"/>
</dbReference>
<dbReference type="InterPro" id="IPR022045">
    <property type="entry name" value="TcdB_toxin_mid/N"/>
</dbReference>
<dbReference type="PANTHER" id="PTHR32305">
    <property type="match status" value="1"/>
</dbReference>
<evidence type="ECO:0000313" key="7">
    <source>
        <dbReference type="EMBL" id="AIY26189.1"/>
    </source>
</evidence>
<dbReference type="Pfam" id="PF12256">
    <property type="entry name" value="TcdB_toxin_midN"/>
    <property type="match status" value="1"/>
</dbReference>
<dbReference type="SUPFAM" id="SSF69318">
    <property type="entry name" value="Integrin alpha N-terminal domain"/>
    <property type="match status" value="1"/>
</dbReference>
<feature type="compositionally biased region" description="Basic and acidic residues" evidence="5">
    <location>
        <begin position="2256"/>
        <end position="2265"/>
    </location>
</feature>
<keyword evidence="4" id="KW-0843">Virulence</keyword>
<organism evidence="7">
    <name type="scientific">Vibrio tapetis</name>
    <dbReference type="NCBI Taxonomy" id="52443"/>
    <lineage>
        <taxon>Bacteria</taxon>
        <taxon>Pseudomonadati</taxon>
        <taxon>Pseudomonadota</taxon>
        <taxon>Gammaproteobacteria</taxon>
        <taxon>Vibrionales</taxon>
        <taxon>Vibrionaceae</taxon>
        <taxon>Vibrio</taxon>
    </lineage>
</organism>
<dbReference type="InterPro" id="IPR032869">
    <property type="entry name" value="WHH_dom_containing"/>
</dbReference>
<feature type="domain" description="Insecticide toxin TcdB middle/N-terminal" evidence="6">
    <location>
        <begin position="569"/>
        <end position="713"/>
    </location>
</feature>